<gene>
    <name evidence="1" type="ORF">FF38_06023</name>
</gene>
<name>A0A0L0CCI6_LUCCU</name>
<reference evidence="1 2" key="1">
    <citation type="journal article" date="2015" name="Nat. Commun.">
        <title>Lucilia cuprina genome unlocks parasitic fly biology to underpin future interventions.</title>
        <authorList>
            <person name="Anstead C.A."/>
            <person name="Korhonen P.K."/>
            <person name="Young N.D."/>
            <person name="Hall R.S."/>
            <person name="Jex A.R."/>
            <person name="Murali S.C."/>
            <person name="Hughes D.S."/>
            <person name="Lee S.F."/>
            <person name="Perry T."/>
            <person name="Stroehlein A.J."/>
            <person name="Ansell B.R."/>
            <person name="Breugelmans B."/>
            <person name="Hofmann A."/>
            <person name="Qu J."/>
            <person name="Dugan S."/>
            <person name="Lee S.L."/>
            <person name="Chao H."/>
            <person name="Dinh H."/>
            <person name="Han Y."/>
            <person name="Doddapaneni H.V."/>
            <person name="Worley K.C."/>
            <person name="Muzny D.M."/>
            <person name="Ioannidis P."/>
            <person name="Waterhouse R.M."/>
            <person name="Zdobnov E.M."/>
            <person name="James P.J."/>
            <person name="Bagnall N.H."/>
            <person name="Kotze A.C."/>
            <person name="Gibbs R.A."/>
            <person name="Richards S."/>
            <person name="Batterham P."/>
            <person name="Gasser R.B."/>
        </authorList>
    </citation>
    <scope>NUCLEOTIDE SEQUENCE [LARGE SCALE GENOMIC DNA]</scope>
    <source>
        <strain evidence="1 2">LS</strain>
        <tissue evidence="1">Full body</tissue>
    </source>
</reference>
<keyword evidence="2" id="KW-1185">Reference proteome</keyword>
<protein>
    <submittedName>
        <fullName evidence="1">Uncharacterized protein</fullName>
    </submittedName>
</protein>
<comment type="caution">
    <text evidence="1">The sequence shown here is derived from an EMBL/GenBank/DDBJ whole genome shotgun (WGS) entry which is preliminary data.</text>
</comment>
<organism evidence="1 2">
    <name type="scientific">Lucilia cuprina</name>
    <name type="common">Green bottle fly</name>
    <name type="synonym">Australian sheep blowfly</name>
    <dbReference type="NCBI Taxonomy" id="7375"/>
    <lineage>
        <taxon>Eukaryota</taxon>
        <taxon>Metazoa</taxon>
        <taxon>Ecdysozoa</taxon>
        <taxon>Arthropoda</taxon>
        <taxon>Hexapoda</taxon>
        <taxon>Insecta</taxon>
        <taxon>Pterygota</taxon>
        <taxon>Neoptera</taxon>
        <taxon>Endopterygota</taxon>
        <taxon>Diptera</taxon>
        <taxon>Brachycera</taxon>
        <taxon>Muscomorpha</taxon>
        <taxon>Oestroidea</taxon>
        <taxon>Calliphoridae</taxon>
        <taxon>Luciliinae</taxon>
        <taxon>Lucilia</taxon>
    </lineage>
</organism>
<sequence length="74" mass="8748">MNTNADDLSRIHIDSDILKQMIPLHFDEKANRCQIKYKTHQITKRKMKRKIKTSKSVIFGYAESYIPTIKPRLT</sequence>
<dbReference type="EMBL" id="JRES01000573">
    <property type="protein sequence ID" value="KNC30148.1"/>
    <property type="molecule type" value="Genomic_DNA"/>
</dbReference>
<dbReference type="AlphaFoldDB" id="A0A0L0CCI6"/>
<accession>A0A0L0CCI6</accession>
<dbReference type="Proteomes" id="UP000037069">
    <property type="component" value="Unassembled WGS sequence"/>
</dbReference>
<evidence type="ECO:0000313" key="2">
    <source>
        <dbReference type="Proteomes" id="UP000037069"/>
    </source>
</evidence>
<evidence type="ECO:0000313" key="1">
    <source>
        <dbReference type="EMBL" id="KNC30148.1"/>
    </source>
</evidence>
<proteinExistence type="predicted"/>